<sequence>MSEHKFPASLYRLCIVYVSGNIDTLCPAHEDKFGSAFPLNVSKDLVGQSLKQQNLASLYHLLKHCLSPKGLRYIEYRLPTAILSRLPKFVRESPDYLRELVELTLVGVANEDDRRMIEVFGHHAHLR</sequence>
<gene>
    <name evidence="1" type="ORF">HPB51_008963</name>
</gene>
<accession>A0A9J6D944</accession>
<name>A0A9J6D944_RHIMP</name>
<dbReference type="VEuPathDB" id="VectorBase:LOC119180603"/>
<comment type="caution">
    <text evidence="1">The sequence shown here is derived from an EMBL/GenBank/DDBJ whole genome shotgun (WGS) entry which is preliminary data.</text>
</comment>
<evidence type="ECO:0000313" key="2">
    <source>
        <dbReference type="Proteomes" id="UP000821866"/>
    </source>
</evidence>
<dbReference type="EMBL" id="JABSTU010000010">
    <property type="protein sequence ID" value="KAH8018567.1"/>
    <property type="molecule type" value="Genomic_DNA"/>
</dbReference>
<reference evidence="1" key="1">
    <citation type="journal article" date="2020" name="Cell">
        <title>Large-Scale Comparative Analyses of Tick Genomes Elucidate Their Genetic Diversity and Vector Capacities.</title>
        <authorList>
            <consortium name="Tick Genome and Microbiome Consortium (TIGMIC)"/>
            <person name="Jia N."/>
            <person name="Wang J."/>
            <person name="Shi W."/>
            <person name="Du L."/>
            <person name="Sun Y."/>
            <person name="Zhan W."/>
            <person name="Jiang J.F."/>
            <person name="Wang Q."/>
            <person name="Zhang B."/>
            <person name="Ji P."/>
            <person name="Bell-Sakyi L."/>
            <person name="Cui X.M."/>
            <person name="Yuan T.T."/>
            <person name="Jiang B.G."/>
            <person name="Yang W.F."/>
            <person name="Lam T.T."/>
            <person name="Chang Q.C."/>
            <person name="Ding S.J."/>
            <person name="Wang X.J."/>
            <person name="Zhu J.G."/>
            <person name="Ruan X.D."/>
            <person name="Zhao L."/>
            <person name="Wei J.T."/>
            <person name="Ye R.Z."/>
            <person name="Que T.C."/>
            <person name="Du C.H."/>
            <person name="Zhou Y.H."/>
            <person name="Cheng J.X."/>
            <person name="Dai P.F."/>
            <person name="Guo W.B."/>
            <person name="Han X.H."/>
            <person name="Huang E.J."/>
            <person name="Li L.F."/>
            <person name="Wei W."/>
            <person name="Gao Y.C."/>
            <person name="Liu J.Z."/>
            <person name="Shao H.Z."/>
            <person name="Wang X."/>
            <person name="Wang C.C."/>
            <person name="Yang T.C."/>
            <person name="Huo Q.B."/>
            <person name="Li W."/>
            <person name="Chen H.Y."/>
            <person name="Chen S.E."/>
            <person name="Zhou L.G."/>
            <person name="Ni X.B."/>
            <person name="Tian J.H."/>
            <person name="Sheng Y."/>
            <person name="Liu T."/>
            <person name="Pan Y.S."/>
            <person name="Xia L.Y."/>
            <person name="Li J."/>
            <person name="Zhao F."/>
            <person name="Cao W.C."/>
        </authorList>
    </citation>
    <scope>NUCLEOTIDE SEQUENCE</scope>
    <source>
        <strain evidence="1">Rmic-2018</strain>
    </source>
</reference>
<reference evidence="1" key="2">
    <citation type="submission" date="2021-09" db="EMBL/GenBank/DDBJ databases">
        <authorList>
            <person name="Jia N."/>
            <person name="Wang J."/>
            <person name="Shi W."/>
            <person name="Du L."/>
            <person name="Sun Y."/>
            <person name="Zhan W."/>
            <person name="Jiang J."/>
            <person name="Wang Q."/>
            <person name="Zhang B."/>
            <person name="Ji P."/>
            <person name="Sakyi L.B."/>
            <person name="Cui X."/>
            <person name="Yuan T."/>
            <person name="Jiang B."/>
            <person name="Yang W."/>
            <person name="Lam T.T.-Y."/>
            <person name="Chang Q."/>
            <person name="Ding S."/>
            <person name="Wang X."/>
            <person name="Zhu J."/>
            <person name="Ruan X."/>
            <person name="Zhao L."/>
            <person name="Wei J."/>
            <person name="Que T."/>
            <person name="Du C."/>
            <person name="Cheng J."/>
            <person name="Dai P."/>
            <person name="Han X."/>
            <person name="Huang E."/>
            <person name="Gao Y."/>
            <person name="Liu J."/>
            <person name="Shao H."/>
            <person name="Ye R."/>
            <person name="Li L."/>
            <person name="Wei W."/>
            <person name="Wang X."/>
            <person name="Wang C."/>
            <person name="Huo Q."/>
            <person name="Li W."/>
            <person name="Guo W."/>
            <person name="Chen H."/>
            <person name="Chen S."/>
            <person name="Zhou L."/>
            <person name="Zhou L."/>
            <person name="Ni X."/>
            <person name="Tian J."/>
            <person name="Zhou Y."/>
            <person name="Sheng Y."/>
            <person name="Liu T."/>
            <person name="Pan Y."/>
            <person name="Xia L."/>
            <person name="Li J."/>
            <person name="Zhao F."/>
            <person name="Cao W."/>
        </authorList>
    </citation>
    <scope>NUCLEOTIDE SEQUENCE</scope>
    <source>
        <strain evidence="1">Rmic-2018</strain>
        <tissue evidence="1">Larvae</tissue>
    </source>
</reference>
<evidence type="ECO:0000313" key="1">
    <source>
        <dbReference type="EMBL" id="KAH8018567.1"/>
    </source>
</evidence>
<protein>
    <submittedName>
        <fullName evidence="1">Uncharacterized protein</fullName>
    </submittedName>
</protein>
<organism evidence="1 2">
    <name type="scientific">Rhipicephalus microplus</name>
    <name type="common">Cattle tick</name>
    <name type="synonym">Boophilus microplus</name>
    <dbReference type="NCBI Taxonomy" id="6941"/>
    <lineage>
        <taxon>Eukaryota</taxon>
        <taxon>Metazoa</taxon>
        <taxon>Ecdysozoa</taxon>
        <taxon>Arthropoda</taxon>
        <taxon>Chelicerata</taxon>
        <taxon>Arachnida</taxon>
        <taxon>Acari</taxon>
        <taxon>Parasitiformes</taxon>
        <taxon>Ixodida</taxon>
        <taxon>Ixodoidea</taxon>
        <taxon>Ixodidae</taxon>
        <taxon>Rhipicephalinae</taxon>
        <taxon>Rhipicephalus</taxon>
        <taxon>Boophilus</taxon>
    </lineage>
</organism>
<keyword evidence="2" id="KW-1185">Reference proteome</keyword>
<dbReference type="AlphaFoldDB" id="A0A9J6D944"/>
<proteinExistence type="predicted"/>
<dbReference type="Proteomes" id="UP000821866">
    <property type="component" value="Chromosome 8"/>
</dbReference>